<dbReference type="PANTHER" id="PTHR37850">
    <property type="entry name" value="STRU PROTEIN"/>
    <property type="match status" value="1"/>
</dbReference>
<dbReference type="Pfam" id="PF08666">
    <property type="entry name" value="SAF"/>
    <property type="match status" value="1"/>
</dbReference>
<dbReference type="Pfam" id="PF01408">
    <property type="entry name" value="GFO_IDH_MocA"/>
    <property type="match status" value="1"/>
</dbReference>
<dbReference type="RefSeq" id="WP_183262954.1">
    <property type="nucleotide sequence ID" value="NZ_BAAAVZ010000015.1"/>
</dbReference>
<comment type="caution">
    <text evidence="3">The sequence shown here is derived from an EMBL/GenBank/DDBJ whole genome shotgun (WGS) entry which is preliminary data.</text>
</comment>
<dbReference type="InterPro" id="IPR048423">
    <property type="entry name" value="DRL_cat"/>
</dbReference>
<gene>
    <name evidence="3" type="ORF">GGQ99_002767</name>
</gene>
<evidence type="ECO:0000313" key="4">
    <source>
        <dbReference type="Proteomes" id="UP000539538"/>
    </source>
</evidence>
<reference evidence="3 4" key="1">
    <citation type="submission" date="2020-08" db="EMBL/GenBank/DDBJ databases">
        <title>Genomic Encyclopedia of Type Strains, Phase IV (KMG-IV): sequencing the most valuable type-strain genomes for metagenomic binning, comparative biology and taxonomic classification.</title>
        <authorList>
            <person name="Goeker M."/>
        </authorList>
    </citation>
    <scope>NUCLEOTIDE SEQUENCE [LARGE SCALE GENOMIC DNA]</scope>
    <source>
        <strain evidence="3 4">DSM 7050</strain>
    </source>
</reference>
<dbReference type="SMART" id="SM00858">
    <property type="entry name" value="SAF"/>
    <property type="match status" value="1"/>
</dbReference>
<evidence type="ECO:0000259" key="2">
    <source>
        <dbReference type="SMART" id="SM00858"/>
    </source>
</evidence>
<name>A0ABR6L2H9_9HYPH</name>
<dbReference type="EMBL" id="JACHOT010000003">
    <property type="protein sequence ID" value="MBB4651004.1"/>
    <property type="molecule type" value="Genomic_DNA"/>
</dbReference>
<dbReference type="Proteomes" id="UP000539538">
    <property type="component" value="Unassembled WGS sequence"/>
</dbReference>
<dbReference type="InterPro" id="IPR013974">
    <property type="entry name" value="SAF"/>
</dbReference>
<dbReference type="Pfam" id="PF21135">
    <property type="entry name" value="DRL_cat"/>
    <property type="match status" value="1"/>
</dbReference>
<feature type="region of interest" description="Disordered" evidence="1">
    <location>
        <begin position="446"/>
        <end position="467"/>
    </location>
</feature>
<protein>
    <submittedName>
        <fullName evidence="3">Homoserine dehydrogenase-like protein</fullName>
    </submittedName>
</protein>
<feature type="compositionally biased region" description="Polar residues" evidence="1">
    <location>
        <begin position="446"/>
        <end position="459"/>
    </location>
</feature>
<proteinExistence type="predicted"/>
<keyword evidence="4" id="KW-1185">Reference proteome</keyword>
<organism evidence="3 4">
    <name type="scientific">Aminobacter niigataensis</name>
    <dbReference type="NCBI Taxonomy" id="83265"/>
    <lineage>
        <taxon>Bacteria</taxon>
        <taxon>Pseudomonadati</taxon>
        <taxon>Pseudomonadota</taxon>
        <taxon>Alphaproteobacteria</taxon>
        <taxon>Hyphomicrobiales</taxon>
        <taxon>Phyllobacteriaceae</taxon>
        <taxon>Aminobacter</taxon>
    </lineage>
</organism>
<dbReference type="SUPFAM" id="SSF51735">
    <property type="entry name" value="NAD(P)-binding Rossmann-fold domains"/>
    <property type="match status" value="1"/>
</dbReference>
<dbReference type="InterPro" id="IPR000683">
    <property type="entry name" value="Gfo/Idh/MocA-like_OxRdtase_N"/>
</dbReference>
<evidence type="ECO:0000256" key="1">
    <source>
        <dbReference type="SAM" id="MobiDB-lite"/>
    </source>
</evidence>
<dbReference type="CDD" id="cd11616">
    <property type="entry name" value="SAF_DH_OX_like"/>
    <property type="match status" value="1"/>
</dbReference>
<dbReference type="PANTHER" id="PTHR37850:SF2">
    <property type="entry name" value="SAF DOMAIN PROTEIN"/>
    <property type="match status" value="1"/>
</dbReference>
<dbReference type="InterPro" id="IPR036291">
    <property type="entry name" value="NAD(P)-bd_dom_sf"/>
</dbReference>
<accession>A0ABR6L2H9</accession>
<feature type="domain" description="SAF" evidence="2">
    <location>
        <begin position="361"/>
        <end position="426"/>
    </location>
</feature>
<dbReference type="Gene3D" id="3.40.50.720">
    <property type="entry name" value="NAD(P)-binding Rossmann-like Domain"/>
    <property type="match status" value="1"/>
</dbReference>
<sequence>MNLYAKLCALEAQGRSIRIGLIGAGKFGSMFVSQCLRTPGLQLVAIADLSLANAEAAITVTGHPREMICRRGIEDAVREERVGVTEDPHDLISSPFVDIVIEATGDPVAGALHALECFRFRKHVLMVNVEADALVGPALAREAKRAGVIYSLAYGDQPALICEMVDWARAAGLHVVAAGKGTKHRLHYHASTPETVWDHYSLTQEQAQLGRLNPKMFNSFLDGTKSALEMAAVANATGLDAPVDGLRFPACGVDDIAEQLKPRDDDGMISRTGRVEVVSSVFADGHEVPRHLRWGVFTVFEAPSPYVARCFSEYGLTTDANGQFACMYKPFHLIGLELGISVASMAIRHEPTGAPTKFRADVVAVAKRDLAAGEVLDGEGGFCVWGKLTTAARSIEMGYLPIALASNVRLKSPVAEGSNLRWSDVEDPIQSPVIELRQKMERASRANGTCSKPSGTDVNATLIGDVR</sequence>
<evidence type="ECO:0000313" key="3">
    <source>
        <dbReference type="EMBL" id="MBB4651004.1"/>
    </source>
</evidence>